<sequence>MLSYSLHVPFFLMAVIYSLHLLKS</sequence>
<dbReference type="Proteomes" id="UP001164929">
    <property type="component" value="Chromosome 14"/>
</dbReference>
<feature type="transmembrane region" description="Helical" evidence="1">
    <location>
        <begin position="6"/>
        <end position="22"/>
    </location>
</feature>
<dbReference type="EMBL" id="JAQIZT010000014">
    <property type="protein sequence ID" value="KAJ6973077.1"/>
    <property type="molecule type" value="Genomic_DNA"/>
</dbReference>
<keyword evidence="1" id="KW-1133">Transmembrane helix</keyword>
<gene>
    <name evidence="2" type="ORF">NC653_033422</name>
</gene>
<accession>A0AAD6LTQ9</accession>
<reference evidence="2" key="1">
    <citation type="journal article" date="2023" name="Mol. Ecol. Resour.">
        <title>Chromosome-level genome assembly of a triploid poplar Populus alba 'Berolinensis'.</title>
        <authorList>
            <person name="Chen S."/>
            <person name="Yu Y."/>
            <person name="Wang X."/>
            <person name="Wang S."/>
            <person name="Zhang T."/>
            <person name="Zhou Y."/>
            <person name="He R."/>
            <person name="Meng N."/>
            <person name="Wang Y."/>
            <person name="Liu W."/>
            <person name="Liu Z."/>
            <person name="Liu J."/>
            <person name="Guo Q."/>
            <person name="Huang H."/>
            <person name="Sederoff R.R."/>
            <person name="Wang G."/>
            <person name="Qu G."/>
            <person name="Chen S."/>
        </authorList>
    </citation>
    <scope>NUCLEOTIDE SEQUENCE</scope>
    <source>
        <strain evidence="2">SC-2020</strain>
    </source>
</reference>
<name>A0AAD6LTQ9_9ROSI</name>
<evidence type="ECO:0000313" key="3">
    <source>
        <dbReference type="Proteomes" id="UP001164929"/>
    </source>
</evidence>
<keyword evidence="1" id="KW-0472">Membrane</keyword>
<evidence type="ECO:0000313" key="2">
    <source>
        <dbReference type="EMBL" id="KAJ6973077.1"/>
    </source>
</evidence>
<protein>
    <submittedName>
        <fullName evidence="2">Uncharacterized protein</fullName>
    </submittedName>
</protein>
<comment type="caution">
    <text evidence="2">The sequence shown here is derived from an EMBL/GenBank/DDBJ whole genome shotgun (WGS) entry which is preliminary data.</text>
</comment>
<dbReference type="AlphaFoldDB" id="A0AAD6LTQ9"/>
<keyword evidence="1" id="KW-0812">Transmembrane</keyword>
<organism evidence="2 3">
    <name type="scientific">Populus alba x Populus x berolinensis</name>
    <dbReference type="NCBI Taxonomy" id="444605"/>
    <lineage>
        <taxon>Eukaryota</taxon>
        <taxon>Viridiplantae</taxon>
        <taxon>Streptophyta</taxon>
        <taxon>Embryophyta</taxon>
        <taxon>Tracheophyta</taxon>
        <taxon>Spermatophyta</taxon>
        <taxon>Magnoliopsida</taxon>
        <taxon>eudicotyledons</taxon>
        <taxon>Gunneridae</taxon>
        <taxon>Pentapetalae</taxon>
        <taxon>rosids</taxon>
        <taxon>fabids</taxon>
        <taxon>Malpighiales</taxon>
        <taxon>Salicaceae</taxon>
        <taxon>Saliceae</taxon>
        <taxon>Populus</taxon>
    </lineage>
</organism>
<proteinExistence type="predicted"/>
<keyword evidence="3" id="KW-1185">Reference proteome</keyword>
<evidence type="ECO:0000256" key="1">
    <source>
        <dbReference type="SAM" id="Phobius"/>
    </source>
</evidence>